<feature type="signal peptide" evidence="1">
    <location>
        <begin position="1"/>
        <end position="20"/>
    </location>
</feature>
<protein>
    <submittedName>
        <fullName evidence="2">Uncharacterized protein (DUF2141 family)</fullName>
    </submittedName>
</protein>
<dbReference type="AlphaFoldDB" id="A0A562QKF5"/>
<evidence type="ECO:0000313" key="3">
    <source>
        <dbReference type="Proteomes" id="UP000316905"/>
    </source>
</evidence>
<sequence>MKRFLASLIGSAWLLGQAQAADLEVNFTQLKEPTGELLVAVFDSAAHWEASRPLVASAYVPVTATTVHHVFSSLKPGTYALSVIRDVNGNRELDTNFIGMPTEQYGYSNNPPLRMRKATFDETRFELKESGHVLQVELR</sequence>
<name>A0A562QKF5_9PSED</name>
<comment type="caution">
    <text evidence="2">The sequence shown here is derived from an EMBL/GenBank/DDBJ whole genome shotgun (WGS) entry which is preliminary data.</text>
</comment>
<keyword evidence="1" id="KW-0732">Signal</keyword>
<dbReference type="OrthoDB" id="9788332at2"/>
<dbReference type="RefSeq" id="WP_145138906.1">
    <property type="nucleotide sequence ID" value="NZ_VLKY01000003.1"/>
</dbReference>
<feature type="chain" id="PRO_5021727671" evidence="1">
    <location>
        <begin position="21"/>
        <end position="139"/>
    </location>
</feature>
<evidence type="ECO:0000313" key="2">
    <source>
        <dbReference type="EMBL" id="TWI56526.1"/>
    </source>
</evidence>
<accession>A0A562QKF5</accession>
<organism evidence="2 3">
    <name type="scientific">Pseudomonas duriflava</name>
    <dbReference type="NCBI Taxonomy" id="459528"/>
    <lineage>
        <taxon>Bacteria</taxon>
        <taxon>Pseudomonadati</taxon>
        <taxon>Pseudomonadota</taxon>
        <taxon>Gammaproteobacteria</taxon>
        <taxon>Pseudomonadales</taxon>
        <taxon>Pseudomonadaceae</taxon>
        <taxon>Pseudomonas</taxon>
    </lineage>
</organism>
<dbReference type="Proteomes" id="UP000316905">
    <property type="component" value="Unassembled WGS sequence"/>
</dbReference>
<keyword evidence="3" id="KW-1185">Reference proteome</keyword>
<evidence type="ECO:0000256" key="1">
    <source>
        <dbReference type="SAM" id="SignalP"/>
    </source>
</evidence>
<gene>
    <name evidence="2" type="ORF">IQ22_00976</name>
</gene>
<reference evidence="2 3" key="1">
    <citation type="journal article" date="2015" name="Stand. Genomic Sci.">
        <title>Genomic Encyclopedia of Bacterial and Archaeal Type Strains, Phase III: the genomes of soil and plant-associated and newly described type strains.</title>
        <authorList>
            <person name="Whitman W.B."/>
            <person name="Woyke T."/>
            <person name="Klenk H.P."/>
            <person name="Zhou Y."/>
            <person name="Lilburn T.G."/>
            <person name="Beck B.J."/>
            <person name="De Vos P."/>
            <person name="Vandamme P."/>
            <person name="Eisen J.A."/>
            <person name="Garrity G."/>
            <person name="Hugenholtz P."/>
            <person name="Kyrpides N.C."/>
        </authorList>
    </citation>
    <scope>NUCLEOTIDE SEQUENCE [LARGE SCALE GENOMIC DNA]</scope>
    <source>
        <strain evidence="2 3">CGMCC 1.6858</strain>
    </source>
</reference>
<proteinExistence type="predicted"/>
<dbReference type="Pfam" id="PF09912">
    <property type="entry name" value="DUF2141"/>
    <property type="match status" value="1"/>
</dbReference>
<dbReference type="EMBL" id="VLKY01000003">
    <property type="protein sequence ID" value="TWI56526.1"/>
    <property type="molecule type" value="Genomic_DNA"/>
</dbReference>
<dbReference type="InterPro" id="IPR018673">
    <property type="entry name" value="DUF2141"/>
</dbReference>